<reference evidence="3" key="1">
    <citation type="journal article" date="2019" name="Int. J. Syst. Evol. Microbiol.">
        <title>The Global Catalogue of Microorganisms (GCM) 10K type strain sequencing project: providing services to taxonomists for standard genome sequencing and annotation.</title>
        <authorList>
            <consortium name="The Broad Institute Genomics Platform"/>
            <consortium name="The Broad Institute Genome Sequencing Center for Infectious Disease"/>
            <person name="Wu L."/>
            <person name="Ma J."/>
        </authorList>
    </citation>
    <scope>NUCLEOTIDE SEQUENCE [LARGE SCALE GENOMIC DNA]</scope>
    <source>
        <strain evidence="3">KCTC 42586</strain>
    </source>
</reference>
<evidence type="ECO:0000313" key="3">
    <source>
        <dbReference type="Proteomes" id="UP001596263"/>
    </source>
</evidence>
<accession>A0ABW0CZ12</accession>
<evidence type="ECO:0000313" key="2">
    <source>
        <dbReference type="EMBL" id="MFC5220653.1"/>
    </source>
</evidence>
<proteinExistence type="predicted"/>
<protein>
    <submittedName>
        <fullName evidence="2">Uncharacterized protein</fullName>
    </submittedName>
</protein>
<dbReference type="EMBL" id="JBHSKM010000051">
    <property type="protein sequence ID" value="MFC5220653.1"/>
    <property type="molecule type" value="Genomic_DNA"/>
</dbReference>
<feature type="region of interest" description="Disordered" evidence="1">
    <location>
        <begin position="79"/>
        <end position="106"/>
    </location>
</feature>
<comment type="caution">
    <text evidence="2">The sequence shown here is derived from an EMBL/GenBank/DDBJ whole genome shotgun (WGS) entry which is preliminary data.</text>
</comment>
<feature type="compositionally biased region" description="Low complexity" evidence="1">
    <location>
        <begin position="79"/>
        <end position="88"/>
    </location>
</feature>
<dbReference type="RefSeq" id="WP_380865714.1">
    <property type="nucleotide sequence ID" value="NZ_JBHSKM010000051.1"/>
</dbReference>
<organism evidence="2 3">
    <name type="scientific">Streptomyces coerulescens</name>
    <dbReference type="NCBI Taxonomy" id="29304"/>
    <lineage>
        <taxon>Bacteria</taxon>
        <taxon>Bacillati</taxon>
        <taxon>Actinomycetota</taxon>
        <taxon>Actinomycetes</taxon>
        <taxon>Kitasatosporales</taxon>
        <taxon>Streptomycetaceae</taxon>
        <taxon>Streptomyces</taxon>
    </lineage>
</organism>
<name>A0ABW0CZ12_STRCD</name>
<sequence>MAFNTTTTPENFTVDHNTIIRDRDEDSEVFTNFWYRQDGPDPQNSWMTVSNNIINLPNGGKVFYDTYQWPHHNNVINGDLNDDLGSGDIQADPDLDDGYALSPGSL</sequence>
<dbReference type="Proteomes" id="UP001596263">
    <property type="component" value="Unassembled WGS sequence"/>
</dbReference>
<evidence type="ECO:0000256" key="1">
    <source>
        <dbReference type="SAM" id="MobiDB-lite"/>
    </source>
</evidence>
<keyword evidence="3" id="KW-1185">Reference proteome</keyword>
<feature type="non-terminal residue" evidence="2">
    <location>
        <position position="106"/>
    </location>
</feature>
<gene>
    <name evidence="2" type="ORF">ACFPQ9_43285</name>
</gene>